<keyword evidence="4" id="KW-1185">Reference proteome</keyword>
<dbReference type="InterPro" id="IPR036390">
    <property type="entry name" value="WH_DNA-bd_sf"/>
</dbReference>
<evidence type="ECO:0000259" key="2">
    <source>
        <dbReference type="SMART" id="SM00347"/>
    </source>
</evidence>
<feature type="domain" description="HTH marR-type" evidence="2">
    <location>
        <begin position="42"/>
        <end position="143"/>
    </location>
</feature>
<accession>A0ABX5AXY2</accession>
<comment type="caution">
    <text evidence="3">The sequence shown here is derived from an EMBL/GenBank/DDBJ whole genome shotgun (WGS) entry which is preliminary data.</text>
</comment>
<reference evidence="3 4" key="1">
    <citation type="journal article" date="2008" name="Int. J. Syst. Evol. Microbiol.">
        <title>Leifsonia pindariensis sp. nov., isolated from the Pindari glacier of the Indian Himalayas, and emended description of the genus Leifsonia.</title>
        <authorList>
            <person name="Reddy G.S."/>
            <person name="Prabagaran S.R."/>
            <person name="Shivaji S."/>
        </authorList>
    </citation>
    <scope>NUCLEOTIDE SEQUENCE [LARGE SCALE GENOMIC DNA]</scope>
    <source>
        <strain evidence="3 4">PON 10</strain>
    </source>
</reference>
<dbReference type="Gene3D" id="1.10.10.10">
    <property type="entry name" value="Winged helix-like DNA-binding domain superfamily/Winged helix DNA-binding domain"/>
    <property type="match status" value="1"/>
</dbReference>
<dbReference type="InterPro" id="IPR036388">
    <property type="entry name" value="WH-like_DNA-bd_sf"/>
</dbReference>
<protein>
    <recommendedName>
        <fullName evidence="2">HTH marR-type domain-containing protein</fullName>
    </recommendedName>
</protein>
<dbReference type="SUPFAM" id="SSF46785">
    <property type="entry name" value="Winged helix' DNA-binding domain"/>
    <property type="match status" value="1"/>
</dbReference>
<feature type="region of interest" description="Disordered" evidence="1">
    <location>
        <begin position="154"/>
        <end position="173"/>
    </location>
</feature>
<name>A0ABX5AXY2_9MICO</name>
<feature type="compositionally biased region" description="Gly residues" evidence="1">
    <location>
        <begin position="164"/>
        <end position="173"/>
    </location>
</feature>
<organism evidence="3 4">
    <name type="scientific">Microterricola pindariensis</name>
    <dbReference type="NCBI Taxonomy" id="478010"/>
    <lineage>
        <taxon>Bacteria</taxon>
        <taxon>Bacillati</taxon>
        <taxon>Actinomycetota</taxon>
        <taxon>Actinomycetes</taxon>
        <taxon>Micrococcales</taxon>
        <taxon>Microbacteriaceae</taxon>
        <taxon>Microterricola</taxon>
    </lineage>
</organism>
<dbReference type="InterPro" id="IPR000835">
    <property type="entry name" value="HTH_MarR-typ"/>
</dbReference>
<proteinExistence type="predicted"/>
<dbReference type="PANTHER" id="PTHR33164:SF43">
    <property type="entry name" value="HTH-TYPE TRANSCRIPTIONAL REPRESSOR YETL"/>
    <property type="match status" value="1"/>
</dbReference>
<gene>
    <name evidence="3" type="ORF">GY24_03970</name>
</gene>
<dbReference type="PANTHER" id="PTHR33164">
    <property type="entry name" value="TRANSCRIPTIONAL REGULATOR, MARR FAMILY"/>
    <property type="match status" value="1"/>
</dbReference>
<evidence type="ECO:0000256" key="1">
    <source>
        <dbReference type="SAM" id="MobiDB-lite"/>
    </source>
</evidence>
<dbReference type="RefSeq" id="WP_104474473.1">
    <property type="nucleotide sequence ID" value="NZ_MPZN01000008.1"/>
</dbReference>
<dbReference type="EMBL" id="MPZN01000008">
    <property type="protein sequence ID" value="PPL19783.1"/>
    <property type="molecule type" value="Genomic_DNA"/>
</dbReference>
<dbReference type="InterPro" id="IPR039422">
    <property type="entry name" value="MarR/SlyA-like"/>
</dbReference>
<sequence length="173" mass="18042">MADTPGAAGRPPAALDAEEQLIALWLQARHTVAAMEAALDAQLQRELGVPLARYALLCTLDDPDCALNQQVIAALLGMNKSSVSRHVDAAAQAGLVAAAVSAESRRDKTVRLTASGRSLLERGRAIVAGYASPLPQPQLDQAIATLAHFTRPAAAEPHNLGERQGAGGRTIGR</sequence>
<dbReference type="Pfam" id="PF12802">
    <property type="entry name" value="MarR_2"/>
    <property type="match status" value="1"/>
</dbReference>
<dbReference type="Proteomes" id="UP000237755">
    <property type="component" value="Unassembled WGS sequence"/>
</dbReference>
<evidence type="ECO:0000313" key="3">
    <source>
        <dbReference type="EMBL" id="PPL19783.1"/>
    </source>
</evidence>
<dbReference type="SMART" id="SM00347">
    <property type="entry name" value="HTH_MARR"/>
    <property type="match status" value="1"/>
</dbReference>
<evidence type="ECO:0000313" key="4">
    <source>
        <dbReference type="Proteomes" id="UP000237755"/>
    </source>
</evidence>